<evidence type="ECO:0000256" key="5">
    <source>
        <dbReference type="SAM" id="Phobius"/>
    </source>
</evidence>
<dbReference type="InterPro" id="IPR013105">
    <property type="entry name" value="TPR_2"/>
</dbReference>
<evidence type="ECO:0000313" key="8">
    <source>
        <dbReference type="Proteomes" id="UP000245535"/>
    </source>
</evidence>
<feature type="domain" description="VWFA" evidence="6">
    <location>
        <begin position="107"/>
        <end position="211"/>
    </location>
</feature>
<dbReference type="PROSITE" id="PS50005">
    <property type="entry name" value="TPR"/>
    <property type="match status" value="1"/>
</dbReference>
<sequence length="581" mass="66304">MESILKNIKPFNYESFHFLRPEWLWAFIPLLGITFLLLFAIKDRSKWKKAIPKHLQPYLFVKGSKWANLMPIILLELGVSCLIIAISGPTWYKKEITGQKTEAVLLMTLDLSGSMMAKDLSPNRLERAKMKIKDLLDHNPRASTGLVVFAGTPHTVLPPCNDYDIIQTQIEGLYPAAMPVRGSNISLLIEEWKERLKNVKAPSTILLFTDELSEKDTDELIYYIQNSIHELTIVPMSTPQGAKIPKNKKGTAITQNGKAVISKMDQAVLGRLSASEQVHISQLTLDDSDMELIAKKVSDKLIYQEDEEESDEEWEDLGILFVLPIFFISLFWFRKGWMVQWCLVFVFILPSCSPNDPNADLWFSQDYQAQAKEKNGDFEAAAEQYQDLAHKGVAYYKAENYDAALAVFELDSSSEGNYNRALTLVELGRLEEAKDAFSKAQELDPDLPQLQSHIDTIQARIKAEAELRKKFQAQEVPDTGNKEPLKERKAKGEDEELTSDTEVDELPDDGERVTDEQETDIQKTKELERPEDAEGAELKEVDASKVLMEKISAEPQEFLRRRFKLQKEKYYPTVKEGKETW</sequence>
<feature type="transmembrane region" description="Helical" evidence="5">
    <location>
        <begin position="72"/>
        <end position="92"/>
    </location>
</feature>
<keyword evidence="1" id="KW-0677">Repeat</keyword>
<dbReference type="AlphaFoldDB" id="A0A315ZF91"/>
<dbReference type="PANTHER" id="PTHR22550">
    <property type="entry name" value="SPORE GERMINATION PROTEIN"/>
    <property type="match status" value="1"/>
</dbReference>
<dbReference type="SMART" id="SM00028">
    <property type="entry name" value="TPR"/>
    <property type="match status" value="1"/>
</dbReference>
<dbReference type="PANTHER" id="PTHR22550:SF14">
    <property type="entry name" value="VWFA DOMAIN-CONTAINING PROTEIN"/>
    <property type="match status" value="1"/>
</dbReference>
<evidence type="ECO:0000256" key="1">
    <source>
        <dbReference type="ARBA" id="ARBA00022737"/>
    </source>
</evidence>
<evidence type="ECO:0000256" key="3">
    <source>
        <dbReference type="PROSITE-ProRule" id="PRU00339"/>
    </source>
</evidence>
<feature type="compositionally biased region" description="Basic and acidic residues" evidence="4">
    <location>
        <begin position="480"/>
        <end position="492"/>
    </location>
</feature>
<evidence type="ECO:0000313" key="7">
    <source>
        <dbReference type="EMBL" id="PWJ44256.1"/>
    </source>
</evidence>
<dbReference type="EMBL" id="QGDO01000001">
    <property type="protein sequence ID" value="PWJ44256.1"/>
    <property type="molecule type" value="Genomic_DNA"/>
</dbReference>
<evidence type="ECO:0000259" key="6">
    <source>
        <dbReference type="Pfam" id="PF13519"/>
    </source>
</evidence>
<protein>
    <submittedName>
        <fullName evidence="7">Ca-activated chloride channel family protein</fullName>
    </submittedName>
</protein>
<comment type="caution">
    <text evidence="7">The sequence shown here is derived from an EMBL/GenBank/DDBJ whole genome shotgun (WGS) entry which is preliminary data.</text>
</comment>
<dbReference type="InterPro" id="IPR011990">
    <property type="entry name" value="TPR-like_helical_dom_sf"/>
</dbReference>
<dbReference type="SUPFAM" id="SSF48452">
    <property type="entry name" value="TPR-like"/>
    <property type="match status" value="1"/>
</dbReference>
<feature type="transmembrane region" description="Helical" evidence="5">
    <location>
        <begin position="23"/>
        <end position="41"/>
    </location>
</feature>
<dbReference type="Gene3D" id="1.25.40.10">
    <property type="entry name" value="Tetratricopeptide repeat domain"/>
    <property type="match status" value="1"/>
</dbReference>
<gene>
    <name evidence="7" type="ORF">BC781_101606</name>
</gene>
<keyword evidence="5" id="KW-0472">Membrane</keyword>
<dbReference type="RefSeq" id="WP_109615763.1">
    <property type="nucleotide sequence ID" value="NZ_QGDO01000001.1"/>
</dbReference>
<feature type="compositionally biased region" description="Acidic residues" evidence="4">
    <location>
        <begin position="493"/>
        <end position="508"/>
    </location>
</feature>
<feature type="compositionally biased region" description="Basic and acidic residues" evidence="4">
    <location>
        <begin position="509"/>
        <end position="539"/>
    </location>
</feature>
<dbReference type="Gene3D" id="3.40.50.410">
    <property type="entry name" value="von Willebrand factor, type A domain"/>
    <property type="match status" value="1"/>
</dbReference>
<feature type="repeat" description="TPR" evidence="3">
    <location>
        <begin position="414"/>
        <end position="447"/>
    </location>
</feature>
<accession>A0A315ZF91</accession>
<feature type="region of interest" description="Disordered" evidence="4">
    <location>
        <begin position="470"/>
        <end position="539"/>
    </location>
</feature>
<dbReference type="InterPro" id="IPR050768">
    <property type="entry name" value="UPF0353/GerABKA_families"/>
</dbReference>
<dbReference type="InterPro" id="IPR002035">
    <property type="entry name" value="VWF_A"/>
</dbReference>
<name>A0A315ZF91_SEDFL</name>
<dbReference type="Pfam" id="PF07719">
    <property type="entry name" value="TPR_2"/>
    <property type="match status" value="1"/>
</dbReference>
<keyword evidence="5" id="KW-0812">Transmembrane</keyword>
<evidence type="ECO:0000256" key="4">
    <source>
        <dbReference type="SAM" id="MobiDB-lite"/>
    </source>
</evidence>
<keyword evidence="5" id="KW-1133">Transmembrane helix</keyword>
<dbReference type="Pfam" id="PF13519">
    <property type="entry name" value="VWA_2"/>
    <property type="match status" value="1"/>
</dbReference>
<keyword evidence="2 3" id="KW-0802">TPR repeat</keyword>
<dbReference type="InterPro" id="IPR019734">
    <property type="entry name" value="TPR_rpt"/>
</dbReference>
<dbReference type="Proteomes" id="UP000245535">
    <property type="component" value="Unassembled WGS sequence"/>
</dbReference>
<keyword evidence="8" id="KW-1185">Reference proteome</keyword>
<dbReference type="OrthoDB" id="9807628at2"/>
<dbReference type="SUPFAM" id="SSF53300">
    <property type="entry name" value="vWA-like"/>
    <property type="match status" value="1"/>
</dbReference>
<reference evidence="7 8" key="1">
    <citation type="submission" date="2018-03" db="EMBL/GenBank/DDBJ databases">
        <title>Genomic Encyclopedia of Archaeal and Bacterial Type Strains, Phase II (KMG-II): from individual species to whole genera.</title>
        <authorList>
            <person name="Goeker M."/>
        </authorList>
    </citation>
    <scope>NUCLEOTIDE SEQUENCE [LARGE SCALE GENOMIC DNA]</scope>
    <source>
        <strain evidence="7 8">DSM 28229</strain>
    </source>
</reference>
<proteinExistence type="predicted"/>
<organism evidence="7 8">
    <name type="scientific">Sediminitomix flava</name>
    <dbReference type="NCBI Taxonomy" id="379075"/>
    <lineage>
        <taxon>Bacteria</taxon>
        <taxon>Pseudomonadati</taxon>
        <taxon>Bacteroidota</taxon>
        <taxon>Cytophagia</taxon>
        <taxon>Cytophagales</taxon>
        <taxon>Flammeovirgaceae</taxon>
        <taxon>Sediminitomix</taxon>
    </lineage>
</organism>
<dbReference type="InterPro" id="IPR036465">
    <property type="entry name" value="vWFA_dom_sf"/>
</dbReference>
<evidence type="ECO:0000256" key="2">
    <source>
        <dbReference type="ARBA" id="ARBA00022803"/>
    </source>
</evidence>